<sequence>MKTQWYLLAGVLFTIVVAIFAVLNVAPVEVNYLFGTAEWPLVLVILFSTLMGIVIAGSIGIYQVVMVKRRMQQKHAGTSTEKPVSSEPVTDKENTVETVGERRRSR</sequence>
<reference evidence="8 9" key="1">
    <citation type="submission" date="2019-08" db="EMBL/GenBank/DDBJ databases">
        <title>Bacillus genomes from the desert of Cuatro Cienegas, Coahuila.</title>
        <authorList>
            <person name="Olmedo-Alvarez G."/>
        </authorList>
    </citation>
    <scope>NUCLEOTIDE SEQUENCE [LARGE SCALE GENOMIC DNA]</scope>
    <source>
        <strain evidence="8 9">CH28_1T</strain>
    </source>
</reference>
<keyword evidence="1" id="KW-1003">Cell membrane</keyword>
<dbReference type="STRING" id="79883.GCA_001636495_01826"/>
<proteinExistence type="predicted"/>
<evidence type="ECO:0000256" key="2">
    <source>
        <dbReference type="ARBA" id="ARBA00022692"/>
    </source>
</evidence>
<feature type="region of interest" description="Disordered" evidence="5">
    <location>
        <begin position="74"/>
        <end position="106"/>
    </location>
</feature>
<keyword evidence="4 6" id="KW-0472">Membrane</keyword>
<protein>
    <submittedName>
        <fullName evidence="8">DUF1049 domain-containing protein</fullName>
    </submittedName>
</protein>
<dbReference type="Pfam" id="PF06305">
    <property type="entry name" value="LapA_dom"/>
    <property type="match status" value="1"/>
</dbReference>
<dbReference type="OrthoDB" id="2990728at2"/>
<dbReference type="Proteomes" id="UP000322524">
    <property type="component" value="Unassembled WGS sequence"/>
</dbReference>
<evidence type="ECO:0000256" key="4">
    <source>
        <dbReference type="ARBA" id="ARBA00023136"/>
    </source>
</evidence>
<organism evidence="8 9">
    <name type="scientific">Sutcliffiella horikoshii</name>
    <dbReference type="NCBI Taxonomy" id="79883"/>
    <lineage>
        <taxon>Bacteria</taxon>
        <taxon>Bacillati</taxon>
        <taxon>Bacillota</taxon>
        <taxon>Bacilli</taxon>
        <taxon>Bacillales</taxon>
        <taxon>Bacillaceae</taxon>
        <taxon>Sutcliffiella</taxon>
    </lineage>
</organism>
<dbReference type="GO" id="GO:0005886">
    <property type="term" value="C:plasma membrane"/>
    <property type="evidence" value="ECO:0007669"/>
    <property type="project" value="InterPro"/>
</dbReference>
<dbReference type="PANTHER" id="PTHR41335">
    <property type="entry name" value="MEMBRANE PROTEIN-RELATED"/>
    <property type="match status" value="1"/>
</dbReference>
<evidence type="ECO:0000313" key="8">
    <source>
        <dbReference type="EMBL" id="TYS68897.1"/>
    </source>
</evidence>
<keyword evidence="3 6" id="KW-1133">Transmembrane helix</keyword>
<evidence type="ECO:0000256" key="3">
    <source>
        <dbReference type="ARBA" id="ARBA00022989"/>
    </source>
</evidence>
<evidence type="ECO:0000256" key="5">
    <source>
        <dbReference type="SAM" id="MobiDB-lite"/>
    </source>
</evidence>
<feature type="transmembrane region" description="Helical" evidence="6">
    <location>
        <begin position="7"/>
        <end position="27"/>
    </location>
</feature>
<evidence type="ECO:0000313" key="9">
    <source>
        <dbReference type="Proteomes" id="UP000322524"/>
    </source>
</evidence>
<evidence type="ECO:0000256" key="1">
    <source>
        <dbReference type="ARBA" id="ARBA00022475"/>
    </source>
</evidence>
<comment type="caution">
    <text evidence="8">The sequence shown here is derived from an EMBL/GenBank/DDBJ whole genome shotgun (WGS) entry which is preliminary data.</text>
</comment>
<dbReference type="EMBL" id="VTEV01000003">
    <property type="protein sequence ID" value="TYS68897.1"/>
    <property type="molecule type" value="Genomic_DNA"/>
</dbReference>
<feature type="domain" description="Lipopolysaccharide assembly protein A" evidence="7">
    <location>
        <begin position="24"/>
        <end position="74"/>
    </location>
</feature>
<gene>
    <name evidence="8" type="ORF">FZC76_08170</name>
</gene>
<evidence type="ECO:0000259" key="7">
    <source>
        <dbReference type="Pfam" id="PF06305"/>
    </source>
</evidence>
<name>A0A5D4SZR8_9BACI</name>
<feature type="compositionally biased region" description="Basic and acidic residues" evidence="5">
    <location>
        <begin position="89"/>
        <end position="106"/>
    </location>
</feature>
<dbReference type="InterPro" id="IPR010445">
    <property type="entry name" value="LapA_dom"/>
</dbReference>
<keyword evidence="2 6" id="KW-0812">Transmembrane</keyword>
<accession>A0A5D4SZR8</accession>
<evidence type="ECO:0000256" key="6">
    <source>
        <dbReference type="SAM" id="Phobius"/>
    </source>
</evidence>
<dbReference type="PANTHER" id="PTHR41335:SF1">
    <property type="entry name" value="MEMBRANE PROTEIN"/>
    <property type="match status" value="1"/>
</dbReference>
<feature type="transmembrane region" description="Helical" evidence="6">
    <location>
        <begin position="39"/>
        <end position="65"/>
    </location>
</feature>
<dbReference type="AlphaFoldDB" id="A0A5D4SZR8"/>